<evidence type="ECO:0000256" key="5">
    <source>
        <dbReference type="ARBA" id="ARBA00022889"/>
    </source>
</evidence>
<keyword evidence="12" id="KW-1185">Reference proteome</keyword>
<keyword evidence="8" id="KW-0206">Cytoskeleton</keyword>
<comment type="subcellular location">
    <subcellularLocation>
        <location evidence="1">Cell junction</location>
    </subcellularLocation>
    <subcellularLocation>
        <location evidence="2">Cytoplasm</location>
        <location evidence="2">Cytoskeleton</location>
        <location evidence="2">Microtubule organizing center</location>
        <location evidence="2">Centrosome</location>
    </subcellularLocation>
</comment>
<dbReference type="OrthoDB" id="312015at2759"/>
<evidence type="ECO:0000256" key="7">
    <source>
        <dbReference type="ARBA" id="ARBA00023054"/>
    </source>
</evidence>
<organism evidence="11 12">
    <name type="scientific">Mucor plumbeus</name>
    <dbReference type="NCBI Taxonomy" id="97098"/>
    <lineage>
        <taxon>Eukaryota</taxon>
        <taxon>Fungi</taxon>
        <taxon>Fungi incertae sedis</taxon>
        <taxon>Mucoromycota</taxon>
        <taxon>Mucoromycotina</taxon>
        <taxon>Mucoromycetes</taxon>
        <taxon>Mucorales</taxon>
        <taxon>Mucorineae</taxon>
        <taxon>Mucoraceae</taxon>
        <taxon>Mucor</taxon>
    </lineage>
</organism>
<dbReference type="EMBL" id="JAEPRC010000035">
    <property type="protein sequence ID" value="KAG2213596.1"/>
    <property type="molecule type" value="Genomic_DNA"/>
</dbReference>
<keyword evidence="5" id="KW-0130">Cell adhesion</keyword>
<feature type="coiled-coil region" evidence="9">
    <location>
        <begin position="333"/>
        <end position="360"/>
    </location>
</feature>
<feature type="coiled-coil region" evidence="9">
    <location>
        <begin position="81"/>
        <end position="115"/>
    </location>
</feature>
<keyword evidence="7 9" id="KW-0175">Coiled coil</keyword>
<dbReference type="GO" id="GO:0035735">
    <property type="term" value="P:intraciliary transport involved in cilium assembly"/>
    <property type="evidence" value="ECO:0007669"/>
    <property type="project" value="TreeGrafter"/>
</dbReference>
<dbReference type="InterPro" id="IPR021622">
    <property type="entry name" value="Afadin/alpha-actinin-bd"/>
</dbReference>
<reference evidence="11" key="1">
    <citation type="submission" date="2020-12" db="EMBL/GenBank/DDBJ databases">
        <title>Metabolic potential, ecology and presence of endohyphal bacteria is reflected in genomic diversity of Mucoromycotina.</title>
        <authorList>
            <person name="Muszewska A."/>
            <person name="Okrasinska A."/>
            <person name="Steczkiewicz K."/>
            <person name="Drgas O."/>
            <person name="Orlowska M."/>
            <person name="Perlinska-Lenart U."/>
            <person name="Aleksandrzak-Piekarczyk T."/>
            <person name="Szatraj K."/>
            <person name="Zielenkiewicz U."/>
            <person name="Pilsyk S."/>
            <person name="Malc E."/>
            <person name="Mieczkowski P."/>
            <person name="Kruszewska J.S."/>
            <person name="Biernat P."/>
            <person name="Pawlowska J."/>
        </authorList>
    </citation>
    <scope>NUCLEOTIDE SEQUENCE</scope>
    <source>
        <strain evidence="11">CBS 226.32</strain>
    </source>
</reference>
<proteinExistence type="inferred from homology"/>
<evidence type="ECO:0000313" key="11">
    <source>
        <dbReference type="EMBL" id="KAG2213596.1"/>
    </source>
</evidence>
<evidence type="ECO:0000256" key="9">
    <source>
        <dbReference type="SAM" id="Coils"/>
    </source>
</evidence>
<feature type="compositionally biased region" description="Pro residues" evidence="10">
    <location>
        <begin position="459"/>
        <end position="469"/>
    </location>
</feature>
<evidence type="ECO:0000256" key="3">
    <source>
        <dbReference type="ARBA" id="ARBA00009291"/>
    </source>
</evidence>
<protein>
    <submittedName>
        <fullName evidence="11">Uncharacterized protein</fullName>
    </submittedName>
</protein>
<dbReference type="PANTHER" id="PTHR46507">
    <property type="entry name" value="AFADIN- AND ALPHA-ACTININ-BINDING PROTEIN"/>
    <property type="match status" value="1"/>
</dbReference>
<dbReference type="GO" id="GO:0036064">
    <property type="term" value="C:ciliary basal body"/>
    <property type="evidence" value="ECO:0007669"/>
    <property type="project" value="TreeGrafter"/>
</dbReference>
<evidence type="ECO:0000256" key="8">
    <source>
        <dbReference type="ARBA" id="ARBA00023212"/>
    </source>
</evidence>
<feature type="region of interest" description="Disordered" evidence="10">
    <location>
        <begin position="450"/>
        <end position="497"/>
    </location>
</feature>
<evidence type="ECO:0000256" key="10">
    <source>
        <dbReference type="SAM" id="MobiDB-lite"/>
    </source>
</evidence>
<dbReference type="InterPro" id="IPR052300">
    <property type="entry name" value="Adhesion_Centrosome_assoc"/>
</dbReference>
<evidence type="ECO:0000256" key="4">
    <source>
        <dbReference type="ARBA" id="ARBA00022490"/>
    </source>
</evidence>
<accession>A0A8H7RM06</accession>
<dbReference type="AlphaFoldDB" id="A0A8H7RM06"/>
<comment type="caution">
    <text evidence="11">The sequence shown here is derived from an EMBL/GenBank/DDBJ whole genome shotgun (WGS) entry which is preliminary data.</text>
</comment>
<evidence type="ECO:0000313" key="12">
    <source>
        <dbReference type="Proteomes" id="UP000650833"/>
    </source>
</evidence>
<dbReference type="PANTHER" id="PTHR46507:SF4">
    <property type="entry name" value="SSX FAMILY MEMBER 2 INTERACTING PROTEIN"/>
    <property type="match status" value="1"/>
</dbReference>
<keyword evidence="6" id="KW-0965">Cell junction</keyword>
<name>A0A8H7RM06_9FUNG</name>
<dbReference type="GO" id="GO:0007155">
    <property type="term" value="P:cell adhesion"/>
    <property type="evidence" value="ECO:0007669"/>
    <property type="project" value="UniProtKB-KW"/>
</dbReference>
<dbReference type="Proteomes" id="UP000650833">
    <property type="component" value="Unassembled WGS sequence"/>
</dbReference>
<evidence type="ECO:0000256" key="6">
    <source>
        <dbReference type="ARBA" id="ARBA00022949"/>
    </source>
</evidence>
<comment type="similarity">
    <text evidence="3">Belongs to the ADIP family.</text>
</comment>
<dbReference type="Pfam" id="PF11559">
    <property type="entry name" value="ADIP"/>
    <property type="match status" value="1"/>
</dbReference>
<gene>
    <name evidence="11" type="ORF">INT46_002748</name>
</gene>
<evidence type="ECO:0000256" key="1">
    <source>
        <dbReference type="ARBA" id="ARBA00004282"/>
    </source>
</evidence>
<evidence type="ECO:0000256" key="2">
    <source>
        <dbReference type="ARBA" id="ARBA00004300"/>
    </source>
</evidence>
<keyword evidence="4" id="KW-0963">Cytoplasm</keyword>
<sequence>MEEVEIFDLSPIEEPFFPTHLNEQYSEVEKFCTPDSLAASSNYINILLTSYGYPIPLDFNSKDADDKCRIVNCLYTLLNDRKKDEKDREECIQAINQIKKEKLDVEDQLIKYKREIALKDKHIADTRAKLEANETNLKSQTMQTTRMKEEISKLKHNMQYMKAQYSHETKKHEQDLAKIQERLLKSMNQRSKVNVSYLDINSHFETTTNNEADKDQVVQIRSMYTDLLTKSNNKERKLRIESEELRKGLMKIFTSIRRLLENEMHRFDEIKQQKRDVYDETAQFRLPIDIGGKDALTVIEDLLVRLKEEWELQIHEQPKEYTEEDMKEKLDHIFSLEQSVEELLDTIDQTREEYEGKTNIYKKFEKGGFFDTLYPTPDVAYVKSDSEDSVEELSSLRTTNKYRLLKKKAMRDQRNITNAAIELGQERVKLQAERWAFTEMKRQLEMQEILNDDEEPNNTPNPVPVPPLIPRKNPHIHSESDRARKRQRSFFGAPTGN</sequence>